<reference evidence="1" key="1">
    <citation type="submission" date="2018-05" db="EMBL/GenBank/DDBJ databases">
        <title>Draft genome of Mucuna pruriens seed.</title>
        <authorList>
            <person name="Nnadi N.E."/>
            <person name="Vos R."/>
            <person name="Hasami M.H."/>
            <person name="Devisetty U.K."/>
            <person name="Aguiy J.C."/>
        </authorList>
    </citation>
    <scope>NUCLEOTIDE SEQUENCE [LARGE SCALE GENOMIC DNA]</scope>
    <source>
        <strain evidence="1">JCA_2017</strain>
    </source>
</reference>
<proteinExistence type="predicted"/>
<name>A0A371IAD7_MUCPR</name>
<comment type="caution">
    <text evidence="1">The sequence shown here is derived from an EMBL/GenBank/DDBJ whole genome shotgun (WGS) entry which is preliminary data.</text>
</comment>
<sequence length="79" mass="8584">MSDEISLLSCDNHRIEILLFIALVGQNSIFAGQEHVDEEKTSNGGSFFGRGGIARMKHHLAATKINVSPCTSVPDDVKE</sequence>
<dbReference type="AlphaFoldDB" id="A0A371IAD7"/>
<feature type="non-terminal residue" evidence="1">
    <location>
        <position position="79"/>
    </location>
</feature>
<feature type="non-terminal residue" evidence="1">
    <location>
        <position position="1"/>
    </location>
</feature>
<dbReference type="OrthoDB" id="2442898at2759"/>
<evidence type="ECO:0000313" key="1">
    <source>
        <dbReference type="EMBL" id="RDY11944.1"/>
    </source>
</evidence>
<evidence type="ECO:0000313" key="2">
    <source>
        <dbReference type="Proteomes" id="UP000257109"/>
    </source>
</evidence>
<accession>A0A371IAD7</accession>
<organism evidence="1 2">
    <name type="scientific">Mucuna pruriens</name>
    <name type="common">Velvet bean</name>
    <name type="synonym">Dolichos pruriens</name>
    <dbReference type="NCBI Taxonomy" id="157652"/>
    <lineage>
        <taxon>Eukaryota</taxon>
        <taxon>Viridiplantae</taxon>
        <taxon>Streptophyta</taxon>
        <taxon>Embryophyta</taxon>
        <taxon>Tracheophyta</taxon>
        <taxon>Spermatophyta</taxon>
        <taxon>Magnoliopsida</taxon>
        <taxon>eudicotyledons</taxon>
        <taxon>Gunneridae</taxon>
        <taxon>Pentapetalae</taxon>
        <taxon>rosids</taxon>
        <taxon>fabids</taxon>
        <taxon>Fabales</taxon>
        <taxon>Fabaceae</taxon>
        <taxon>Papilionoideae</taxon>
        <taxon>50 kb inversion clade</taxon>
        <taxon>NPAAA clade</taxon>
        <taxon>indigoferoid/millettioid clade</taxon>
        <taxon>Phaseoleae</taxon>
        <taxon>Mucuna</taxon>
    </lineage>
</organism>
<gene>
    <name evidence="1" type="ORF">CR513_03313</name>
</gene>
<keyword evidence="2" id="KW-1185">Reference proteome</keyword>
<dbReference type="Proteomes" id="UP000257109">
    <property type="component" value="Unassembled WGS sequence"/>
</dbReference>
<protein>
    <submittedName>
        <fullName evidence="1">Uncharacterized protein</fullName>
    </submittedName>
</protein>
<dbReference type="EMBL" id="QJKJ01000551">
    <property type="protein sequence ID" value="RDY11944.1"/>
    <property type="molecule type" value="Genomic_DNA"/>
</dbReference>